<dbReference type="AlphaFoldDB" id="A0A3Q7GFP2"/>
<name>A0A3Q7GFP2_SOLLC</name>
<organism evidence="2">
    <name type="scientific">Solanum lycopersicum</name>
    <name type="common">Tomato</name>
    <name type="synonym">Lycopersicon esculentum</name>
    <dbReference type="NCBI Taxonomy" id="4081"/>
    <lineage>
        <taxon>Eukaryota</taxon>
        <taxon>Viridiplantae</taxon>
        <taxon>Streptophyta</taxon>
        <taxon>Embryophyta</taxon>
        <taxon>Tracheophyta</taxon>
        <taxon>Spermatophyta</taxon>
        <taxon>Magnoliopsida</taxon>
        <taxon>eudicotyledons</taxon>
        <taxon>Gunneridae</taxon>
        <taxon>Pentapetalae</taxon>
        <taxon>asterids</taxon>
        <taxon>lamiids</taxon>
        <taxon>Solanales</taxon>
        <taxon>Solanaceae</taxon>
        <taxon>Solanoideae</taxon>
        <taxon>Solaneae</taxon>
        <taxon>Solanum</taxon>
        <taxon>Solanum subgen. Lycopersicon</taxon>
    </lineage>
</organism>
<dbReference type="Gramene" id="Solyc03g113845.1.1">
    <property type="protein sequence ID" value="Solyc03g113845.1.1"/>
    <property type="gene ID" value="Solyc03g113845.1"/>
</dbReference>
<reference evidence="2" key="1">
    <citation type="journal article" date="2012" name="Nature">
        <title>The tomato genome sequence provides insights into fleshy fruit evolution.</title>
        <authorList>
            <consortium name="Tomato Genome Consortium"/>
        </authorList>
    </citation>
    <scope>NUCLEOTIDE SEQUENCE [LARGE SCALE GENOMIC DNA]</scope>
    <source>
        <strain evidence="2">cv. Heinz 1706</strain>
    </source>
</reference>
<dbReference type="PANTHER" id="PTHR12872:SF3">
    <property type="entry name" value="ALPHA-N-ACETYLGLUCOSAMINIDASE"/>
    <property type="match status" value="1"/>
</dbReference>
<dbReference type="EnsemblPlants" id="Solyc03g113845.1.1">
    <property type="protein sequence ID" value="Solyc03g113845.1.1"/>
    <property type="gene ID" value="Solyc03g113845.1"/>
</dbReference>
<evidence type="ECO:0000313" key="3">
    <source>
        <dbReference type="Proteomes" id="UP000004994"/>
    </source>
</evidence>
<accession>A0A3Q7GFP2</accession>
<dbReference type="InterPro" id="IPR024733">
    <property type="entry name" value="NAGLU_tim-barrel"/>
</dbReference>
<dbReference type="InParanoid" id="A0A3Q7GFP2"/>
<reference evidence="2" key="2">
    <citation type="submission" date="2019-01" db="UniProtKB">
        <authorList>
            <consortium name="EnsemblPlants"/>
        </authorList>
    </citation>
    <scope>IDENTIFICATION</scope>
    <source>
        <strain evidence="2">cv. Heinz 1706</strain>
    </source>
</reference>
<protein>
    <recommendedName>
        <fullName evidence="1">Alpha-N-acetylglucosaminidase tim-barrel domain-containing protein</fullName>
    </recommendedName>
</protein>
<evidence type="ECO:0000313" key="2">
    <source>
        <dbReference type="EnsemblPlants" id="Solyc03g113845.1.1"/>
    </source>
</evidence>
<feature type="domain" description="Alpha-N-acetylglucosaminidase tim-barrel" evidence="1">
    <location>
        <begin position="1"/>
        <end position="159"/>
    </location>
</feature>
<dbReference type="PaxDb" id="4081-Solyc03g113840.1.1"/>
<dbReference type="PANTHER" id="PTHR12872">
    <property type="entry name" value="ALPHA-N-ACETYLGLUCOSAMINIDASE"/>
    <property type="match status" value="1"/>
</dbReference>
<dbReference type="Pfam" id="PF05089">
    <property type="entry name" value="NAGLU"/>
    <property type="match status" value="1"/>
</dbReference>
<dbReference type="Proteomes" id="UP000004994">
    <property type="component" value="Chromosome 3"/>
</dbReference>
<dbReference type="Gene3D" id="3.20.20.80">
    <property type="entry name" value="Glycosidases"/>
    <property type="match status" value="1"/>
</dbReference>
<keyword evidence="3" id="KW-1185">Reference proteome</keyword>
<sequence length="174" mass="19623">MYELGMTPVLPAFSGNVPAALKRVFPSAKISRLGNWFTVNSDTRWCCTYLLDATDPLFIEIGKVFIEQQLKEYGRSSHIYNCDTFDENTPPVDDPDYISSLGATIFKGMQSADSDAVWLMQALLHSVPLGKLIVLDLYAEVKPIWATSKQFYGIPYIWKVTLLFFFCASDVVFP</sequence>
<evidence type="ECO:0000259" key="1">
    <source>
        <dbReference type="Pfam" id="PF05089"/>
    </source>
</evidence>
<proteinExistence type="predicted"/>
<dbReference type="InterPro" id="IPR007781">
    <property type="entry name" value="NAGLU"/>
</dbReference>